<feature type="region of interest" description="Disordered" evidence="1">
    <location>
        <begin position="180"/>
        <end position="206"/>
    </location>
</feature>
<dbReference type="InterPro" id="IPR028994">
    <property type="entry name" value="Integrin_alpha_N"/>
</dbReference>
<organism evidence="2 3">
    <name type="scientific">Pseudomonas syringae</name>
    <dbReference type="NCBI Taxonomy" id="317"/>
    <lineage>
        <taxon>Bacteria</taxon>
        <taxon>Pseudomonadati</taxon>
        <taxon>Pseudomonadota</taxon>
        <taxon>Gammaproteobacteria</taxon>
        <taxon>Pseudomonadales</taxon>
        <taxon>Pseudomonadaceae</taxon>
        <taxon>Pseudomonas</taxon>
    </lineage>
</organism>
<feature type="compositionally biased region" description="Pro residues" evidence="1">
    <location>
        <begin position="189"/>
        <end position="200"/>
    </location>
</feature>
<reference evidence="2" key="1">
    <citation type="submission" date="2019-11" db="EMBL/GenBank/DDBJ databases">
        <title>Epiphytic Pseudomonas syringae from cherry orchards.</title>
        <authorList>
            <person name="Hulin M.T."/>
        </authorList>
    </citation>
    <scope>NUCLEOTIDE SEQUENCE</scope>
    <source>
        <strain evidence="2">PA-6-9A</strain>
    </source>
</reference>
<dbReference type="Proteomes" id="UP000814207">
    <property type="component" value="Unassembled WGS sequence"/>
</dbReference>
<name>A0A9Q3ZVF2_PSESX</name>
<gene>
    <name evidence="2" type="ORF">GIW73_15130</name>
</gene>
<proteinExistence type="predicted"/>
<protein>
    <recommendedName>
        <fullName evidence="4">Dockerin domain-containing protein</fullName>
    </recommendedName>
</protein>
<evidence type="ECO:0008006" key="4">
    <source>
        <dbReference type="Google" id="ProtNLM"/>
    </source>
</evidence>
<evidence type="ECO:0000313" key="3">
    <source>
        <dbReference type="Proteomes" id="UP000814207"/>
    </source>
</evidence>
<sequence length="206" mass="23354">MRFLILRAHDVYDSNKPDVVYLDFHDEALAQPVVLKATLFDINNDGKLDWSLADDVNNNGVADRLDEVMALEFAQQFIEFNWFSLDAPFVKYLKIFAEDFDANGIPDTVRLHFHEGEGAPRDETIVYTAAFYTNGDGSGAGTPISWDVNNDGKSNIVDTELVRRFTRNFLVFDWHDAPTCKPSKKPRKPPVPCPPNPPVPRPRKKC</sequence>
<evidence type="ECO:0000313" key="2">
    <source>
        <dbReference type="EMBL" id="MCF5064270.1"/>
    </source>
</evidence>
<dbReference type="EMBL" id="WKEU01000062">
    <property type="protein sequence ID" value="MCF5064270.1"/>
    <property type="molecule type" value="Genomic_DNA"/>
</dbReference>
<accession>A0A9Q3ZVF2</accession>
<comment type="caution">
    <text evidence="2">The sequence shown here is derived from an EMBL/GenBank/DDBJ whole genome shotgun (WGS) entry which is preliminary data.</text>
</comment>
<dbReference type="AlphaFoldDB" id="A0A9Q3ZVF2"/>
<evidence type="ECO:0000256" key="1">
    <source>
        <dbReference type="SAM" id="MobiDB-lite"/>
    </source>
</evidence>
<dbReference type="SUPFAM" id="SSF69318">
    <property type="entry name" value="Integrin alpha N-terminal domain"/>
    <property type="match status" value="1"/>
</dbReference>